<protein>
    <recommendedName>
        <fullName evidence="3">Pyridoxamine 5-phosphate oxidase</fullName>
    </recommendedName>
</protein>
<dbReference type="KEGG" id="rop:ROP_09040"/>
<dbReference type="PATRIC" id="fig|632772.20.peg.969"/>
<dbReference type="SUPFAM" id="SSF160379">
    <property type="entry name" value="SP0830-like"/>
    <property type="match status" value="1"/>
</dbReference>
<dbReference type="RefSeq" id="WP_012688141.1">
    <property type="nucleotide sequence ID" value="NC_012522.1"/>
</dbReference>
<sequence length="183" mass="20557">MPPHYGLSMTRYAALLRGINVGGINIKMADLRSTFAELGFENVKTVLASGNVLFDADRDDVPALKSEIESALRADFHYEAWVFVLDLDTIRKIVDDYPFDPEREGWHPYVLVTPDPEVLDSLLRIRDDLDPEVERIQAGAGVLYWEVERGMTLKSTFGKSTGSAKLKASTTTRNLRTLVKLLK</sequence>
<dbReference type="Gene3D" id="3.30.70.1280">
    <property type="entry name" value="SP0830-like domains"/>
    <property type="match status" value="1"/>
</dbReference>
<dbReference type="PANTHER" id="PTHR36439:SF1">
    <property type="entry name" value="DUF1697 DOMAIN-CONTAINING PROTEIN"/>
    <property type="match status" value="1"/>
</dbReference>
<dbReference type="Gene3D" id="3.30.70.1260">
    <property type="entry name" value="bacterial protein sp0830 like"/>
    <property type="match status" value="1"/>
</dbReference>
<dbReference type="HOGENOM" id="CLU_106303_3_0_11"/>
<proteinExistence type="predicted"/>
<evidence type="ECO:0008006" key="3">
    <source>
        <dbReference type="Google" id="ProtNLM"/>
    </source>
</evidence>
<dbReference type="PIRSF" id="PIRSF008502">
    <property type="entry name" value="UCP008502"/>
    <property type="match status" value="1"/>
</dbReference>
<dbReference type="Pfam" id="PF08002">
    <property type="entry name" value="DUF1697"/>
    <property type="match status" value="1"/>
</dbReference>
<dbReference type="PANTHER" id="PTHR36439">
    <property type="entry name" value="BLL4334 PROTEIN"/>
    <property type="match status" value="1"/>
</dbReference>
<organism evidence="1 2">
    <name type="scientific">Rhodococcus opacus (strain B4)</name>
    <dbReference type="NCBI Taxonomy" id="632772"/>
    <lineage>
        <taxon>Bacteria</taxon>
        <taxon>Bacillati</taxon>
        <taxon>Actinomycetota</taxon>
        <taxon>Actinomycetes</taxon>
        <taxon>Mycobacteriales</taxon>
        <taxon>Nocardiaceae</taxon>
        <taxon>Rhodococcus</taxon>
    </lineage>
</organism>
<accession>C1AUE3</accession>
<reference evidence="1 2" key="1">
    <citation type="submission" date="2009-03" db="EMBL/GenBank/DDBJ databases">
        <title>Comparison of the complete genome sequences of Rhodococcus erythropolis PR4 and Rhodococcus opacus B4.</title>
        <authorList>
            <person name="Takarada H."/>
            <person name="Sekine M."/>
            <person name="Hosoyama A."/>
            <person name="Yamada R."/>
            <person name="Fujisawa T."/>
            <person name="Omata S."/>
            <person name="Shimizu A."/>
            <person name="Tsukatani N."/>
            <person name="Tanikawa S."/>
            <person name="Fujita N."/>
            <person name="Harayama S."/>
        </authorList>
    </citation>
    <scope>NUCLEOTIDE SEQUENCE [LARGE SCALE GENOMIC DNA]</scope>
    <source>
        <strain evidence="1 2">B4</strain>
    </source>
</reference>
<evidence type="ECO:0000313" key="1">
    <source>
        <dbReference type="EMBL" id="BAH49151.1"/>
    </source>
</evidence>
<dbReference type="AlphaFoldDB" id="C1AUE3"/>
<dbReference type="Proteomes" id="UP000002212">
    <property type="component" value="Chromosome"/>
</dbReference>
<dbReference type="EMBL" id="AP011115">
    <property type="protein sequence ID" value="BAH49151.1"/>
    <property type="molecule type" value="Genomic_DNA"/>
</dbReference>
<dbReference type="OrthoDB" id="9806494at2"/>
<evidence type="ECO:0000313" key="2">
    <source>
        <dbReference type="Proteomes" id="UP000002212"/>
    </source>
</evidence>
<name>C1AUE3_RHOOB</name>
<gene>
    <name evidence="1" type="ordered locus">ROP_09040</name>
</gene>
<dbReference type="InterPro" id="IPR012545">
    <property type="entry name" value="DUF1697"/>
</dbReference>